<dbReference type="InterPro" id="IPR030678">
    <property type="entry name" value="Peptide/Ni-bd"/>
</dbReference>
<dbReference type="InterPro" id="IPR039424">
    <property type="entry name" value="SBP_5"/>
</dbReference>
<dbReference type="SUPFAM" id="SSF53850">
    <property type="entry name" value="Periplasmic binding protein-like II"/>
    <property type="match status" value="1"/>
</dbReference>
<dbReference type="GO" id="GO:0043190">
    <property type="term" value="C:ATP-binding cassette (ABC) transporter complex"/>
    <property type="evidence" value="ECO:0007669"/>
    <property type="project" value="InterPro"/>
</dbReference>
<dbReference type="STRING" id="237610.BJP27_16985"/>
<evidence type="ECO:0000256" key="2">
    <source>
        <dbReference type="ARBA" id="ARBA00022729"/>
    </source>
</evidence>
<dbReference type="PANTHER" id="PTHR30290">
    <property type="entry name" value="PERIPLASMIC BINDING COMPONENT OF ABC TRANSPORTER"/>
    <property type="match status" value="1"/>
</dbReference>
<name>A0A1G5MBG2_9PSED</name>
<dbReference type="GO" id="GO:1904680">
    <property type="term" value="F:peptide transmembrane transporter activity"/>
    <property type="evidence" value="ECO:0007669"/>
    <property type="project" value="TreeGrafter"/>
</dbReference>
<dbReference type="CDD" id="cd08511">
    <property type="entry name" value="PBP2_NikA_DppA_OppA_like_5"/>
    <property type="match status" value="1"/>
</dbReference>
<dbReference type="Gene3D" id="3.40.190.10">
    <property type="entry name" value="Periplasmic binding protein-like II"/>
    <property type="match status" value="1"/>
</dbReference>
<protein>
    <submittedName>
        <fullName evidence="7">Peptide/nickel transport system substrate-binding protein</fullName>
    </submittedName>
</protein>
<dbReference type="Proteomes" id="UP000183046">
    <property type="component" value="Unassembled WGS sequence"/>
</dbReference>
<dbReference type="GO" id="GO:0030288">
    <property type="term" value="C:outer membrane-bounded periplasmic space"/>
    <property type="evidence" value="ECO:0007669"/>
    <property type="project" value="UniProtKB-ARBA"/>
</dbReference>
<dbReference type="PIRSF" id="PIRSF002741">
    <property type="entry name" value="MppA"/>
    <property type="match status" value="1"/>
</dbReference>
<proteinExistence type="inferred from homology"/>
<dbReference type="InterPro" id="IPR000914">
    <property type="entry name" value="SBP_5_dom"/>
</dbReference>
<comment type="caution">
    <text evidence="7">The sequence shown here is derived from an EMBL/GenBank/DDBJ whole genome shotgun (WGS) entry which is preliminary data.</text>
</comment>
<accession>A0A1G5MBG2</accession>
<feature type="chain" id="PRO_5043144758" evidence="5">
    <location>
        <begin position="22"/>
        <end position="500"/>
    </location>
</feature>
<keyword evidence="3" id="KW-0571">Peptide transport</keyword>
<evidence type="ECO:0000256" key="4">
    <source>
        <dbReference type="ARBA" id="ARBA00022927"/>
    </source>
</evidence>
<evidence type="ECO:0000256" key="3">
    <source>
        <dbReference type="ARBA" id="ARBA00022856"/>
    </source>
</evidence>
<sequence length="500" mass="54907">MKASAWLTATLLLLAGGSALAETTLRIGIQDDPDVLDPHRSRTYSGRLVYTALCDKLVDVSPQLELVPQLATAWQWSDDNRSLTLQLRQGVTFHDGEAFDAAAVKFNLDRARSLPDSLRKSELASVDTVEVVDPQTVRIRLKQPDATLLAQLSDRAGMMLAPKASTGDVGSKPVCSGPYRFVQRVQQDRIVLERFPQYWNASAYHFDRLIFLPIPDTSVRLANLRSGDLDIVERVAPTDVKGLQGQAGFTLYNTPGLGYMQLMVNMANGDRAKNPFAGDKRVRQAFDLALDREALNQVVFEGLYAPSVQPFPQSSPYYDKAFAVPARDVARSQALLKAAGVALPVKVELKIANNPIAQQVGQLIQAMAAEAGFEVNLVATEYATLLAEQHAGNFQLGLSAWSGRPDPDGNVHQFVTCKGNQNDGRYCNAALDQLLDQARTINDQAQRQALYAQALTLLREELPVFYLYFDPRIIATRADLKGFVPNPDGLIRLAGVTRGQ</sequence>
<reference evidence="8" key="1">
    <citation type="submission" date="2016-10" db="EMBL/GenBank/DDBJ databases">
        <authorList>
            <person name="de Groot N.N."/>
        </authorList>
    </citation>
    <scope>NUCLEOTIDE SEQUENCE [LARGE SCALE GENOMIC DNA]</scope>
    <source>
        <strain evidence="8">DSM 15758</strain>
    </source>
</reference>
<dbReference type="Gene3D" id="3.10.105.10">
    <property type="entry name" value="Dipeptide-binding Protein, Domain 3"/>
    <property type="match status" value="1"/>
</dbReference>
<dbReference type="GO" id="GO:0015833">
    <property type="term" value="P:peptide transport"/>
    <property type="evidence" value="ECO:0007669"/>
    <property type="project" value="UniProtKB-KW"/>
</dbReference>
<gene>
    <name evidence="7" type="ORF">SAMN05216279_101407</name>
</gene>
<feature type="signal peptide" evidence="5">
    <location>
        <begin position="1"/>
        <end position="21"/>
    </location>
</feature>
<dbReference type="GO" id="GO:0015031">
    <property type="term" value="P:protein transport"/>
    <property type="evidence" value="ECO:0007669"/>
    <property type="project" value="UniProtKB-KW"/>
</dbReference>
<dbReference type="PANTHER" id="PTHR30290:SF38">
    <property type="entry name" value="D,D-DIPEPTIDE-BINDING PERIPLASMIC PROTEIN DDPA-RELATED"/>
    <property type="match status" value="1"/>
</dbReference>
<keyword evidence="2 5" id="KW-0732">Signal</keyword>
<organism evidence="7 8">
    <name type="scientific">Pseudomonas oryzihabitans</name>
    <dbReference type="NCBI Taxonomy" id="47885"/>
    <lineage>
        <taxon>Bacteria</taxon>
        <taxon>Pseudomonadati</taxon>
        <taxon>Pseudomonadota</taxon>
        <taxon>Gammaproteobacteria</taxon>
        <taxon>Pseudomonadales</taxon>
        <taxon>Pseudomonadaceae</taxon>
        <taxon>Pseudomonas</taxon>
    </lineage>
</organism>
<evidence type="ECO:0000259" key="6">
    <source>
        <dbReference type="Pfam" id="PF00496"/>
    </source>
</evidence>
<dbReference type="Pfam" id="PF00496">
    <property type="entry name" value="SBP_bac_5"/>
    <property type="match status" value="1"/>
</dbReference>
<dbReference type="OrthoDB" id="9801912at2"/>
<comment type="similarity">
    <text evidence="1">Belongs to the bacterial solute-binding protein 5 family.</text>
</comment>
<dbReference type="RefSeq" id="WP_074583001.1">
    <property type="nucleotide sequence ID" value="NZ_FMWB01000001.1"/>
</dbReference>
<evidence type="ECO:0000256" key="5">
    <source>
        <dbReference type="SAM" id="SignalP"/>
    </source>
</evidence>
<dbReference type="EMBL" id="FMWB01000001">
    <property type="protein sequence ID" value="SCZ21719.1"/>
    <property type="molecule type" value="Genomic_DNA"/>
</dbReference>
<keyword evidence="4" id="KW-0813">Transport</keyword>
<feature type="domain" description="Solute-binding protein family 5" evidence="6">
    <location>
        <begin position="65"/>
        <end position="421"/>
    </location>
</feature>
<evidence type="ECO:0000313" key="7">
    <source>
        <dbReference type="EMBL" id="SCZ21719.1"/>
    </source>
</evidence>
<keyword evidence="4" id="KW-0653">Protein transport</keyword>
<evidence type="ECO:0000313" key="8">
    <source>
        <dbReference type="Proteomes" id="UP000183046"/>
    </source>
</evidence>
<dbReference type="AlphaFoldDB" id="A0A1G5MBG2"/>
<evidence type="ECO:0000256" key="1">
    <source>
        <dbReference type="ARBA" id="ARBA00005695"/>
    </source>
</evidence>
<dbReference type="Gene3D" id="3.90.76.10">
    <property type="entry name" value="Dipeptide-binding Protein, Domain 1"/>
    <property type="match status" value="1"/>
</dbReference>